<dbReference type="WBParaSite" id="JU765_v2.g15261.t1">
    <property type="protein sequence ID" value="JU765_v2.g15261.t1"/>
    <property type="gene ID" value="JU765_v2.g15261"/>
</dbReference>
<name>A0AC34QDG5_9BILA</name>
<protein>
    <submittedName>
        <fullName evidence="2">Uncharacterized protein</fullName>
    </submittedName>
</protein>
<accession>A0AC34QDG5</accession>
<organism evidence="1 2">
    <name type="scientific">Panagrolaimus sp. JU765</name>
    <dbReference type="NCBI Taxonomy" id="591449"/>
    <lineage>
        <taxon>Eukaryota</taxon>
        <taxon>Metazoa</taxon>
        <taxon>Ecdysozoa</taxon>
        <taxon>Nematoda</taxon>
        <taxon>Chromadorea</taxon>
        <taxon>Rhabditida</taxon>
        <taxon>Tylenchina</taxon>
        <taxon>Panagrolaimomorpha</taxon>
        <taxon>Panagrolaimoidea</taxon>
        <taxon>Panagrolaimidae</taxon>
        <taxon>Panagrolaimus</taxon>
    </lineage>
</organism>
<reference evidence="2" key="1">
    <citation type="submission" date="2022-11" db="UniProtKB">
        <authorList>
            <consortium name="WormBaseParasite"/>
        </authorList>
    </citation>
    <scope>IDENTIFICATION</scope>
</reference>
<evidence type="ECO:0000313" key="2">
    <source>
        <dbReference type="WBParaSite" id="JU765_v2.g15261.t1"/>
    </source>
</evidence>
<dbReference type="Proteomes" id="UP000887576">
    <property type="component" value="Unplaced"/>
</dbReference>
<proteinExistence type="predicted"/>
<evidence type="ECO:0000313" key="1">
    <source>
        <dbReference type="Proteomes" id="UP000887576"/>
    </source>
</evidence>
<sequence length="325" mass="36635">MSVHQREISSNGISSNPRNVVSASGRGNEAAGQLALVNVTAGIGNFGMLFPQNFQNLHPFPVIPIGSRYGIETHRKYAEIFLDQNSINFVFFNGERIRADDVRTLAEILDTYKGSKRLKVHAVPGANNGEYERAFLDGFYHLWRRSVERVEEIVFVGRWEASTITAFCDTLPMASSIALLDCALMGGRARLKSVIRACANAGVAPQYVFADTRSFFRNDFAEGCSSALQYGAGYLKHLRLILQRMPTFGIFKRFQADFAASVDDALLDFIIMSPVNPYFLRAEGFRLAVENRKYYVVAGKEFAVFDVYEKRYQHLRVCFWIRVCA</sequence>